<evidence type="ECO:0000313" key="4">
    <source>
        <dbReference type="EMBL" id="PIV38624.1"/>
    </source>
</evidence>
<dbReference type="SUPFAM" id="SSF52374">
    <property type="entry name" value="Nucleotidylyl transferase"/>
    <property type="match status" value="1"/>
</dbReference>
<dbReference type="AlphaFoldDB" id="A0A2M7D6L0"/>
<dbReference type="PANTHER" id="PTHR43793">
    <property type="entry name" value="FAD SYNTHASE"/>
    <property type="match status" value="1"/>
</dbReference>
<keyword evidence="2" id="KW-0548">Nucleotidyltransferase</keyword>
<dbReference type="NCBIfam" id="TIGR00125">
    <property type="entry name" value="cyt_tran_rel"/>
    <property type="match status" value="1"/>
</dbReference>
<dbReference type="EMBL" id="PEUE01000028">
    <property type="protein sequence ID" value="PIV38624.1"/>
    <property type="molecule type" value="Genomic_DNA"/>
</dbReference>
<dbReference type="PANTHER" id="PTHR43793:SF1">
    <property type="entry name" value="FAD SYNTHASE"/>
    <property type="match status" value="1"/>
</dbReference>
<dbReference type="Pfam" id="PF01467">
    <property type="entry name" value="CTP_transf_like"/>
    <property type="match status" value="1"/>
</dbReference>
<organism evidence="4 5">
    <name type="scientific">Candidatus Portnoybacteria bacterium CG02_land_8_20_14_3_00_45_8</name>
    <dbReference type="NCBI Taxonomy" id="1974807"/>
    <lineage>
        <taxon>Bacteria</taxon>
        <taxon>Candidatus Portnoyibacteriota</taxon>
    </lineage>
</organism>
<reference evidence="5" key="1">
    <citation type="submission" date="2017-09" db="EMBL/GenBank/DDBJ databases">
        <title>Depth-based differentiation of microbial function through sediment-hosted aquifers and enrichment of novel symbionts in the deep terrestrial subsurface.</title>
        <authorList>
            <person name="Probst A.J."/>
            <person name="Ladd B."/>
            <person name="Jarett J.K."/>
            <person name="Geller-Mcgrath D.E."/>
            <person name="Sieber C.M.K."/>
            <person name="Emerson J.B."/>
            <person name="Anantharaman K."/>
            <person name="Thomas B.C."/>
            <person name="Malmstrom R."/>
            <person name="Stieglmeier M."/>
            <person name="Klingl A."/>
            <person name="Woyke T."/>
            <person name="Ryan C.M."/>
            <person name="Banfield J.F."/>
        </authorList>
    </citation>
    <scope>NUCLEOTIDE SEQUENCE [LARGE SCALE GENOMIC DNA]</scope>
</reference>
<protein>
    <recommendedName>
        <fullName evidence="3">Cytidyltransferase-like domain-containing protein</fullName>
    </recommendedName>
</protein>
<accession>A0A2M7D6L0</accession>
<dbReference type="InterPro" id="IPR014729">
    <property type="entry name" value="Rossmann-like_a/b/a_fold"/>
</dbReference>
<sequence length="159" mass="18007">MKKPTKKPTKKKPVIVAVSGGFDPLHVGHIDYFNDAKKLGDKLVVILNNDNWLKLKKGHIFMPEQERKEIIEALRLVDRVALTKHKPNTKDISVCRVLEELKPDIFANGGDRVRDNIPEVATCKKIGCRMVFNVGRRGKIQSSSWLVGKYVKPAARKKL</sequence>
<gene>
    <name evidence="4" type="ORF">COS30_01040</name>
</gene>
<name>A0A2M7D6L0_9BACT</name>
<evidence type="ECO:0000313" key="5">
    <source>
        <dbReference type="Proteomes" id="UP000229247"/>
    </source>
</evidence>
<dbReference type="Gene3D" id="3.40.50.620">
    <property type="entry name" value="HUPs"/>
    <property type="match status" value="1"/>
</dbReference>
<dbReference type="InterPro" id="IPR050385">
    <property type="entry name" value="Archaeal_FAD_synthase"/>
</dbReference>
<keyword evidence="1" id="KW-0808">Transferase</keyword>
<feature type="domain" description="Cytidyltransferase-like" evidence="3">
    <location>
        <begin position="19"/>
        <end position="129"/>
    </location>
</feature>
<dbReference type="Proteomes" id="UP000229247">
    <property type="component" value="Unassembled WGS sequence"/>
</dbReference>
<dbReference type="InterPro" id="IPR004821">
    <property type="entry name" value="Cyt_trans-like"/>
</dbReference>
<proteinExistence type="predicted"/>
<evidence type="ECO:0000259" key="3">
    <source>
        <dbReference type="Pfam" id="PF01467"/>
    </source>
</evidence>
<evidence type="ECO:0000256" key="1">
    <source>
        <dbReference type="ARBA" id="ARBA00022679"/>
    </source>
</evidence>
<evidence type="ECO:0000256" key="2">
    <source>
        <dbReference type="ARBA" id="ARBA00022695"/>
    </source>
</evidence>
<comment type="caution">
    <text evidence="4">The sequence shown here is derived from an EMBL/GenBank/DDBJ whole genome shotgun (WGS) entry which is preliminary data.</text>
</comment>
<dbReference type="GO" id="GO:0016779">
    <property type="term" value="F:nucleotidyltransferase activity"/>
    <property type="evidence" value="ECO:0007669"/>
    <property type="project" value="UniProtKB-KW"/>
</dbReference>